<keyword evidence="1" id="KW-0732">Signal</keyword>
<dbReference type="Proteomes" id="UP001152533">
    <property type="component" value="Unassembled WGS sequence"/>
</dbReference>
<evidence type="ECO:0000313" key="3">
    <source>
        <dbReference type="Proteomes" id="UP001152533"/>
    </source>
</evidence>
<name>A0A9W4RRG6_9PEZI</name>
<dbReference type="EMBL" id="CAMGZC010000317">
    <property type="protein sequence ID" value="CAI0646299.1"/>
    <property type="molecule type" value="Genomic_DNA"/>
</dbReference>
<protein>
    <submittedName>
        <fullName evidence="2">Uncharacterized protein</fullName>
    </submittedName>
</protein>
<accession>A0A9W4RRG6</accession>
<evidence type="ECO:0000313" key="2">
    <source>
        <dbReference type="EMBL" id="CAI0646299.1"/>
    </source>
</evidence>
<proteinExistence type="predicted"/>
<comment type="caution">
    <text evidence="2">The sequence shown here is derived from an EMBL/GenBank/DDBJ whole genome shotgun (WGS) entry which is preliminary data.</text>
</comment>
<evidence type="ECO:0000256" key="1">
    <source>
        <dbReference type="SAM" id="SignalP"/>
    </source>
</evidence>
<gene>
    <name evidence="2" type="ORF">CGXH109_LOCUS53726</name>
</gene>
<dbReference type="AlphaFoldDB" id="A0A9W4RRG6"/>
<sequence length="227" mass="24595">MRWLNGVNIAIWLCSLLLFLFYVTPGWATAHNCSLLNVTTAGLVNNVSDAFDIFQRGQSQRRLTIPHDVADPLKSIATKVGAQATSVIASADKAISTGVAGLVGDLNAWRDAVPGYICLQTRGVWQLGYPNDTTEFVPFGEFNMSQTFHITALENLLQTARRIVPGLPENVVLDLESTDLGALSAVGIAPYWLLSFVLVGTSGIAQWLSVAAVIWTCTWGLLHCVCF</sequence>
<organism evidence="2 3">
    <name type="scientific">Colletotrichum noveboracense</name>
    <dbReference type="NCBI Taxonomy" id="2664923"/>
    <lineage>
        <taxon>Eukaryota</taxon>
        <taxon>Fungi</taxon>
        <taxon>Dikarya</taxon>
        <taxon>Ascomycota</taxon>
        <taxon>Pezizomycotina</taxon>
        <taxon>Sordariomycetes</taxon>
        <taxon>Hypocreomycetidae</taxon>
        <taxon>Glomerellales</taxon>
        <taxon>Glomerellaceae</taxon>
        <taxon>Colletotrichum</taxon>
        <taxon>Colletotrichum gloeosporioides species complex</taxon>
    </lineage>
</organism>
<reference evidence="2" key="1">
    <citation type="submission" date="2022-08" db="EMBL/GenBank/DDBJ databases">
        <authorList>
            <person name="Giroux E."/>
            <person name="Giroux E."/>
        </authorList>
    </citation>
    <scope>NUCLEOTIDE SEQUENCE</scope>
    <source>
        <strain evidence="2">H1091258</strain>
    </source>
</reference>
<feature type="signal peptide" evidence="1">
    <location>
        <begin position="1"/>
        <end position="28"/>
    </location>
</feature>
<keyword evidence="3" id="KW-1185">Reference proteome</keyword>
<feature type="chain" id="PRO_5040951214" evidence="1">
    <location>
        <begin position="29"/>
        <end position="227"/>
    </location>
</feature>